<name>A0ABN9PPJ9_9DINO</name>
<dbReference type="Proteomes" id="UP001189429">
    <property type="component" value="Unassembled WGS sequence"/>
</dbReference>
<proteinExistence type="predicted"/>
<feature type="non-terminal residue" evidence="1">
    <location>
        <position position="1"/>
    </location>
</feature>
<evidence type="ECO:0000313" key="2">
    <source>
        <dbReference type="Proteomes" id="UP001189429"/>
    </source>
</evidence>
<sequence length="140" mass="14639">SKRIEDRRSSPPSPLLPPAAASVSLVAPLPTEWWLLPEADEAARSGACEAAGSGLRACALRVKMSEFLCLTAHVEACDLLRGTVADDQCLAAAPCLAALLRGALGAEGENGFGAASDVRRHLISPACVSGEHICIRTCWF</sequence>
<dbReference type="EMBL" id="CAUYUJ010000751">
    <property type="protein sequence ID" value="CAK0792305.1"/>
    <property type="molecule type" value="Genomic_DNA"/>
</dbReference>
<comment type="caution">
    <text evidence="1">The sequence shown here is derived from an EMBL/GenBank/DDBJ whole genome shotgun (WGS) entry which is preliminary data.</text>
</comment>
<gene>
    <name evidence="1" type="ORF">PCOR1329_LOCUS2947</name>
</gene>
<feature type="non-terminal residue" evidence="1">
    <location>
        <position position="140"/>
    </location>
</feature>
<evidence type="ECO:0000313" key="1">
    <source>
        <dbReference type="EMBL" id="CAK0792305.1"/>
    </source>
</evidence>
<reference evidence="1" key="1">
    <citation type="submission" date="2023-10" db="EMBL/GenBank/DDBJ databases">
        <authorList>
            <person name="Chen Y."/>
            <person name="Shah S."/>
            <person name="Dougan E. K."/>
            <person name="Thang M."/>
            <person name="Chan C."/>
        </authorList>
    </citation>
    <scope>NUCLEOTIDE SEQUENCE [LARGE SCALE GENOMIC DNA]</scope>
</reference>
<protein>
    <submittedName>
        <fullName evidence="1">Uncharacterized protein</fullName>
    </submittedName>
</protein>
<keyword evidence="2" id="KW-1185">Reference proteome</keyword>
<accession>A0ABN9PPJ9</accession>
<organism evidence="1 2">
    <name type="scientific">Prorocentrum cordatum</name>
    <dbReference type="NCBI Taxonomy" id="2364126"/>
    <lineage>
        <taxon>Eukaryota</taxon>
        <taxon>Sar</taxon>
        <taxon>Alveolata</taxon>
        <taxon>Dinophyceae</taxon>
        <taxon>Prorocentrales</taxon>
        <taxon>Prorocentraceae</taxon>
        <taxon>Prorocentrum</taxon>
    </lineage>
</organism>